<evidence type="ECO:0000313" key="2">
    <source>
        <dbReference type="Proteomes" id="UP000474024"/>
    </source>
</evidence>
<dbReference type="Proteomes" id="UP000474024">
    <property type="component" value="Unassembled WGS sequence"/>
</dbReference>
<gene>
    <name evidence="1" type="ORF">FYJ75_03135</name>
</gene>
<proteinExistence type="predicted"/>
<comment type="caution">
    <text evidence="1">The sequence shown here is derived from an EMBL/GenBank/DDBJ whole genome shotgun (WGS) entry which is preliminary data.</text>
</comment>
<reference evidence="1 2" key="1">
    <citation type="submission" date="2019-08" db="EMBL/GenBank/DDBJ databases">
        <title>In-depth cultivation of the pig gut microbiome towards novel bacterial diversity and tailored functional studies.</title>
        <authorList>
            <person name="Wylensek D."/>
            <person name="Hitch T.C.A."/>
            <person name="Clavel T."/>
        </authorList>
    </citation>
    <scope>NUCLEOTIDE SEQUENCE [LARGE SCALE GENOMIC DNA]</scope>
    <source>
        <strain evidence="1 2">MUC/MUC-530-WT-4D</strain>
    </source>
</reference>
<keyword evidence="2" id="KW-1185">Reference proteome</keyword>
<dbReference type="AlphaFoldDB" id="A0A6L5YPH1"/>
<dbReference type="EMBL" id="VUNI01000003">
    <property type="protein sequence ID" value="MST74032.1"/>
    <property type="molecule type" value="Genomic_DNA"/>
</dbReference>
<organism evidence="1 2">
    <name type="scientific">Roseburia porci</name>
    <dbReference type="NCBI Taxonomy" id="2605790"/>
    <lineage>
        <taxon>Bacteria</taxon>
        <taxon>Bacillati</taxon>
        <taxon>Bacillota</taxon>
        <taxon>Clostridia</taxon>
        <taxon>Lachnospirales</taxon>
        <taxon>Lachnospiraceae</taxon>
        <taxon>Roseburia</taxon>
    </lineage>
</organism>
<accession>A0A6L5YPH1</accession>
<dbReference type="InterPro" id="IPR045706">
    <property type="entry name" value="DUF6062"/>
</dbReference>
<sequence length="224" mass="26277">MDFVLGHGASYMEADIREMTDKAGFCRAHFKKMFDYGNALGNAWILKTHYKRILDEMTKEFSRFKPSASGKKSGFFRKNASSEQSSNSIKWWIDQKERSCFICNMVKRTFDDYLNTFFQMYKKDAGFRSKLSQTKGFCLTHFGLLCEAADQNLSGEELTSFYDTVLPLMQENMERLYEDVSWFIEKYDYRNKDADWKDSKDAIQRGMQKLKGSDPSLPPHQYKK</sequence>
<evidence type="ECO:0000313" key="1">
    <source>
        <dbReference type="EMBL" id="MST74032.1"/>
    </source>
</evidence>
<dbReference type="Pfam" id="PF19538">
    <property type="entry name" value="DUF6062"/>
    <property type="match status" value="1"/>
</dbReference>
<name>A0A6L5YPH1_9FIRM</name>
<protein>
    <submittedName>
        <fullName evidence="1">Uncharacterized protein</fullName>
    </submittedName>
</protein>